<dbReference type="InterPro" id="IPR009875">
    <property type="entry name" value="PilZ_domain"/>
</dbReference>
<gene>
    <name evidence="3" type="ORF">SAMN05444365_103115</name>
</gene>
<keyword evidence="3" id="KW-0282">Flagellum</keyword>
<dbReference type="AlphaFoldDB" id="A0A1H3LVB0"/>
<proteinExistence type="predicted"/>
<feature type="domain" description="PilZ" evidence="1">
    <location>
        <begin position="99"/>
        <end position="200"/>
    </location>
</feature>
<protein>
    <submittedName>
        <fullName evidence="3">C-di-GMP-binding flagellar brake protein YcgR, contains PilZNR and PilZ domains</fullName>
    </submittedName>
</protein>
<accession>A0A1H3LVB0</accession>
<evidence type="ECO:0000313" key="4">
    <source>
        <dbReference type="Proteomes" id="UP000242415"/>
    </source>
</evidence>
<reference evidence="4" key="1">
    <citation type="submission" date="2016-10" db="EMBL/GenBank/DDBJ databases">
        <authorList>
            <person name="Varghese N."/>
            <person name="Submissions S."/>
        </authorList>
    </citation>
    <scope>NUCLEOTIDE SEQUENCE [LARGE SCALE GENOMIC DNA]</scope>
    <source>
        <strain evidence="4">DSM 45245</strain>
    </source>
</reference>
<name>A0A1H3LVB0_9ACTN</name>
<sequence>MVDEVSLPAINALIEVSVFGGDSYKSRVEDLDNGVITVAAPLNLRVTEVPDVGDKLTVRWPAGPRGRYAVTGSIVEVTSGAVPRWAMRPEGAPKIEQSRSFVRGGGNEPLKVQRIKPDGEPASGRVIDISEGGIRARFDQLELGAGDEVHVTVELGDDVLGTEGRVLRTWQDGEDEAETFVVIVFEPHERDARVIRRYVLRHQLMMRNGRLND</sequence>
<keyword evidence="3" id="KW-0969">Cilium</keyword>
<dbReference type="Pfam" id="PF07238">
    <property type="entry name" value="PilZ"/>
    <property type="match status" value="1"/>
</dbReference>
<evidence type="ECO:0000259" key="2">
    <source>
        <dbReference type="Pfam" id="PF12945"/>
    </source>
</evidence>
<dbReference type="STRING" id="405436.SAMN05444365_103115"/>
<dbReference type="OrthoDB" id="3525359at2"/>
<feature type="domain" description="Type III secretion system flagellar brake protein YcgR PilZN" evidence="2">
    <location>
        <begin position="10"/>
        <end position="83"/>
    </location>
</feature>
<dbReference type="Pfam" id="PF12945">
    <property type="entry name" value="PilZNR"/>
    <property type="match status" value="1"/>
</dbReference>
<dbReference type="Gene3D" id="2.40.10.220">
    <property type="entry name" value="predicted glycosyltransferase like domains"/>
    <property type="match status" value="1"/>
</dbReference>
<keyword evidence="4" id="KW-1185">Reference proteome</keyword>
<dbReference type="InterPro" id="IPR009926">
    <property type="entry name" value="T3SS_YcgR_PilZN"/>
</dbReference>
<dbReference type="EMBL" id="FNPH01000003">
    <property type="protein sequence ID" value="SDY68477.1"/>
    <property type="molecule type" value="Genomic_DNA"/>
</dbReference>
<organism evidence="3 4">
    <name type="scientific">Micromonospora pattaloongensis</name>
    <dbReference type="NCBI Taxonomy" id="405436"/>
    <lineage>
        <taxon>Bacteria</taxon>
        <taxon>Bacillati</taxon>
        <taxon>Actinomycetota</taxon>
        <taxon>Actinomycetes</taxon>
        <taxon>Micromonosporales</taxon>
        <taxon>Micromonosporaceae</taxon>
        <taxon>Micromonospora</taxon>
    </lineage>
</organism>
<dbReference type="RefSeq" id="WP_091554874.1">
    <property type="nucleotide sequence ID" value="NZ_FNPH01000003.1"/>
</dbReference>
<dbReference type="Proteomes" id="UP000242415">
    <property type="component" value="Unassembled WGS sequence"/>
</dbReference>
<keyword evidence="3" id="KW-0966">Cell projection</keyword>
<evidence type="ECO:0000313" key="3">
    <source>
        <dbReference type="EMBL" id="SDY68477.1"/>
    </source>
</evidence>
<dbReference type="GO" id="GO:0035438">
    <property type="term" value="F:cyclic-di-GMP binding"/>
    <property type="evidence" value="ECO:0007669"/>
    <property type="project" value="InterPro"/>
</dbReference>
<evidence type="ECO:0000259" key="1">
    <source>
        <dbReference type="Pfam" id="PF07238"/>
    </source>
</evidence>